<protein>
    <submittedName>
        <fullName evidence="3">Tetratricopeptide repeat protein</fullName>
    </submittedName>
</protein>
<evidence type="ECO:0000256" key="1">
    <source>
        <dbReference type="SAM" id="MobiDB-lite"/>
    </source>
</evidence>
<dbReference type="Gene3D" id="1.25.40.10">
    <property type="entry name" value="Tetratricopeptide repeat domain"/>
    <property type="match status" value="3"/>
</dbReference>
<accession>A0ABS0NML5</accession>
<evidence type="ECO:0000313" key="4">
    <source>
        <dbReference type="Proteomes" id="UP000807371"/>
    </source>
</evidence>
<dbReference type="PANTHER" id="PTHR46082:SF6">
    <property type="entry name" value="AAA+ ATPASE DOMAIN-CONTAINING PROTEIN-RELATED"/>
    <property type="match status" value="1"/>
</dbReference>
<dbReference type="Pfam" id="PF13424">
    <property type="entry name" value="TPR_12"/>
    <property type="match status" value="1"/>
</dbReference>
<dbReference type="InterPro" id="IPR001387">
    <property type="entry name" value="Cro/C1-type_HTH"/>
</dbReference>
<dbReference type="SUPFAM" id="SSF52540">
    <property type="entry name" value="P-loop containing nucleoside triphosphate hydrolases"/>
    <property type="match status" value="1"/>
</dbReference>
<dbReference type="Pfam" id="PF13191">
    <property type="entry name" value="AAA_16"/>
    <property type="match status" value="1"/>
</dbReference>
<reference evidence="3 4" key="1">
    <citation type="submission" date="2020-09" db="EMBL/GenBank/DDBJ databases">
        <title>Biosynthesis of the nuclear factor of activated T cells inhibitor NFAT-133 and its congeners in Streptomyces pactum.</title>
        <authorList>
            <person name="Zhou W."/>
            <person name="Posri P."/>
            <person name="Abugrain M.E."/>
            <person name="Weisberg A.J."/>
            <person name="Chang J.H."/>
            <person name="Mahmud T."/>
        </authorList>
    </citation>
    <scope>NUCLEOTIDE SEQUENCE [LARGE SCALE GENOMIC DNA]</scope>
    <source>
        <strain evidence="3 4">ATCC 27456</strain>
    </source>
</reference>
<dbReference type="EMBL" id="JACYXC010000001">
    <property type="protein sequence ID" value="MBH5336427.1"/>
    <property type="molecule type" value="Genomic_DNA"/>
</dbReference>
<dbReference type="InterPro" id="IPR041664">
    <property type="entry name" value="AAA_16"/>
</dbReference>
<dbReference type="SMART" id="SM00530">
    <property type="entry name" value="HTH_XRE"/>
    <property type="match status" value="1"/>
</dbReference>
<dbReference type="Gene3D" id="3.40.50.300">
    <property type="entry name" value="P-loop containing nucleotide triphosphate hydrolases"/>
    <property type="match status" value="1"/>
</dbReference>
<dbReference type="SUPFAM" id="SSF47413">
    <property type="entry name" value="lambda repressor-like DNA-binding domains"/>
    <property type="match status" value="1"/>
</dbReference>
<proteinExistence type="predicted"/>
<organism evidence="3 4">
    <name type="scientific">Streptomyces pactum</name>
    <dbReference type="NCBI Taxonomy" id="68249"/>
    <lineage>
        <taxon>Bacteria</taxon>
        <taxon>Bacillati</taxon>
        <taxon>Actinomycetota</taxon>
        <taxon>Actinomycetes</taxon>
        <taxon>Kitasatosporales</taxon>
        <taxon>Streptomycetaceae</taxon>
        <taxon>Streptomyces</taxon>
    </lineage>
</organism>
<dbReference type="InterPro" id="IPR010982">
    <property type="entry name" value="Lambda_DNA-bd_dom_sf"/>
</dbReference>
<name>A0ABS0NML5_9ACTN</name>
<dbReference type="InterPro" id="IPR053137">
    <property type="entry name" value="NLR-like"/>
</dbReference>
<dbReference type="InterPro" id="IPR027417">
    <property type="entry name" value="P-loop_NTPase"/>
</dbReference>
<sequence>MALGFGDVEQDAPRAAKELARRLRSVAERAGYTGVRELAAATGIGRTTISDALTARRVPGWEKLAALLRGCGVTPDRDWADAQEAARAAVEERKRAARAGGRPGGEPEAATPAAPAAPPGPGTFSIRPPYGELPPRVRGRDELLNRLATALAEGESRAQVLYGMGGCGKTTVALDLARQARDRGYRVFWLSTATPERLLTGMREVARELGAEEEDIEAAWAGRISATDLVWGRLDAAERPWLLVLDNADEPEWLAAAGGVPGDGTGWLRSSRAGLTVVTSRVGTPGVWGREANTHRVGVLAPADGRDVLLDLAGEAGDPAEAQVLAERLDGLPLALKLAGSYLARSARGAGLLRHRGRRPGGRVRSFAAYTEALGEAGAGFLDQGEQWRLDEAGTEQMHRRLVGRTWELSLDLLEEQQLPEARAMMRLLSCCAPAPFPVELLDPGLLPVAGPHEAAGAAGRGTAAGPAPDPDRADRALEALVDLNLVDVVDIGPDGPAGDREPVPCLVAHRLVLEANALRLADAPPAERLAIWRATARILQQGAEPASEEPANWPWWRLLAPHVVAALGAAPDGDAEEVLLPLLRAGLSEFAFAVFTGDLTQDRARLLVRRSAALAPDHPVRLSVRHRAAFTLLEGEEELREYEAVVAEQMAQLGADHPETLITRYNVALARHSCGLMPLAGMVAELRAVRRDRRRVLGPGNPYTLLPHADITELLPGDLGEEHLPAYEAVLAGQVAELGADHPEALVTRHDVAIIRYRRGLASAAETESELRAVVRTVRKELGSGDPYTLLAHGTLAELMMSRDHGESAGNAEYRALVEHTESRSPTDHSFLPLQQRHQMAHALDMAKRWAEAEAEYRSVLEDLARGDATASKLYWDLMRCLADNLAEQERHPEALVMLDDALVWFDGSDEAHSTTRPEALKLRHKRGDLLVRCDRPEEGERQIRAVLADRLRTVDPQDSVVLSERHCLAHALSAMERHDEARDELRDVAASYHEILGPHDKLTRSARFCLARTLHTHGDRSEALTLYEQVLAAETAELGADHEETLMTGFRRDQCRLDLGLLAPPEAAAAFGRTLAIFASRLGDEHRWTTAIREALAATGAA</sequence>
<dbReference type="PRINTS" id="PR00364">
    <property type="entry name" value="DISEASERSIST"/>
</dbReference>
<evidence type="ECO:0000259" key="2">
    <source>
        <dbReference type="PROSITE" id="PS50943"/>
    </source>
</evidence>
<comment type="caution">
    <text evidence="3">The sequence shown here is derived from an EMBL/GenBank/DDBJ whole genome shotgun (WGS) entry which is preliminary data.</text>
</comment>
<evidence type="ECO:0000313" key="3">
    <source>
        <dbReference type="EMBL" id="MBH5336427.1"/>
    </source>
</evidence>
<keyword evidence="4" id="KW-1185">Reference proteome</keyword>
<dbReference type="InterPro" id="IPR011990">
    <property type="entry name" value="TPR-like_helical_dom_sf"/>
</dbReference>
<dbReference type="CDD" id="cd00093">
    <property type="entry name" value="HTH_XRE"/>
    <property type="match status" value="1"/>
</dbReference>
<dbReference type="RefSeq" id="WP_197989844.1">
    <property type="nucleotide sequence ID" value="NZ_JACYXC010000001.1"/>
</dbReference>
<feature type="domain" description="HTH cro/C1-type" evidence="2">
    <location>
        <begin position="36"/>
        <end position="79"/>
    </location>
</feature>
<dbReference type="SUPFAM" id="SSF48452">
    <property type="entry name" value="TPR-like"/>
    <property type="match status" value="2"/>
</dbReference>
<dbReference type="Gene3D" id="1.10.260.40">
    <property type="entry name" value="lambda repressor-like DNA-binding domains"/>
    <property type="match status" value="1"/>
</dbReference>
<dbReference type="Proteomes" id="UP000807371">
    <property type="component" value="Unassembled WGS sequence"/>
</dbReference>
<gene>
    <name evidence="3" type="ORF">IHE55_17240</name>
</gene>
<dbReference type="Pfam" id="PF13560">
    <property type="entry name" value="HTH_31"/>
    <property type="match status" value="1"/>
</dbReference>
<dbReference type="PROSITE" id="PS50943">
    <property type="entry name" value="HTH_CROC1"/>
    <property type="match status" value="1"/>
</dbReference>
<dbReference type="PANTHER" id="PTHR46082">
    <property type="entry name" value="ATP/GTP-BINDING PROTEIN-RELATED"/>
    <property type="match status" value="1"/>
</dbReference>
<feature type="region of interest" description="Disordered" evidence="1">
    <location>
        <begin position="90"/>
        <end position="137"/>
    </location>
</feature>